<comment type="caution">
    <text evidence="8">The sequence shown here is derived from an EMBL/GenBank/DDBJ whole genome shotgun (WGS) entry which is preliminary data.</text>
</comment>
<reference evidence="8 9" key="1">
    <citation type="submission" date="2013-04" db="EMBL/GenBank/DDBJ databases">
        <title>Oceanicola sp. 22II1-22F33 Genome Sequencing.</title>
        <authorList>
            <person name="Lai Q."/>
            <person name="Li G."/>
            <person name="Shao Z."/>
        </authorList>
    </citation>
    <scope>NUCLEOTIDE SEQUENCE [LARGE SCALE GENOMIC DNA]</scope>
    <source>
        <strain evidence="8 9">22II1-22F33</strain>
    </source>
</reference>
<feature type="transmembrane region" description="Helical" evidence="6">
    <location>
        <begin position="127"/>
        <end position="147"/>
    </location>
</feature>
<feature type="transmembrane region" description="Helical" evidence="6">
    <location>
        <begin position="60"/>
        <end position="84"/>
    </location>
</feature>
<feature type="transmembrane region" description="Helical" evidence="6">
    <location>
        <begin position="377"/>
        <end position="394"/>
    </location>
</feature>
<dbReference type="OrthoDB" id="8077069at2"/>
<evidence type="ECO:0000313" key="9">
    <source>
        <dbReference type="Proteomes" id="UP000215377"/>
    </source>
</evidence>
<evidence type="ECO:0000313" key="8">
    <source>
        <dbReference type="EMBL" id="OWU77378.1"/>
    </source>
</evidence>
<feature type="transmembrane region" description="Helical" evidence="6">
    <location>
        <begin position="352"/>
        <end position="371"/>
    </location>
</feature>
<dbReference type="InterPro" id="IPR051533">
    <property type="entry name" value="WaaL-like"/>
</dbReference>
<gene>
    <name evidence="8" type="ORF">ATO3_01285</name>
</gene>
<dbReference type="RefSeq" id="WP_088647987.1">
    <property type="nucleotide sequence ID" value="NZ_AQQR01000001.1"/>
</dbReference>
<dbReference type="Proteomes" id="UP000215377">
    <property type="component" value="Unassembled WGS sequence"/>
</dbReference>
<evidence type="ECO:0000256" key="2">
    <source>
        <dbReference type="ARBA" id="ARBA00022692"/>
    </source>
</evidence>
<dbReference type="GO" id="GO:0016020">
    <property type="term" value="C:membrane"/>
    <property type="evidence" value="ECO:0007669"/>
    <property type="project" value="UniProtKB-SubCell"/>
</dbReference>
<name>A0A225NVP6_9RHOB</name>
<feature type="transmembrane region" description="Helical" evidence="6">
    <location>
        <begin position="320"/>
        <end position="340"/>
    </location>
</feature>
<feature type="domain" description="O-antigen ligase-related" evidence="7">
    <location>
        <begin position="204"/>
        <end position="332"/>
    </location>
</feature>
<feature type="transmembrane region" description="Helical" evidence="6">
    <location>
        <begin position="237"/>
        <end position="255"/>
    </location>
</feature>
<dbReference type="AlphaFoldDB" id="A0A225NVP6"/>
<feature type="compositionally biased region" description="Basic residues" evidence="5">
    <location>
        <begin position="410"/>
        <end position="419"/>
    </location>
</feature>
<evidence type="ECO:0000256" key="6">
    <source>
        <dbReference type="SAM" id="Phobius"/>
    </source>
</evidence>
<keyword evidence="9" id="KW-1185">Reference proteome</keyword>
<evidence type="ECO:0000256" key="1">
    <source>
        <dbReference type="ARBA" id="ARBA00004141"/>
    </source>
</evidence>
<evidence type="ECO:0000256" key="5">
    <source>
        <dbReference type="SAM" id="MobiDB-lite"/>
    </source>
</evidence>
<proteinExistence type="predicted"/>
<keyword evidence="3 6" id="KW-1133">Transmembrane helix</keyword>
<feature type="transmembrane region" description="Helical" evidence="6">
    <location>
        <begin position="35"/>
        <end position="53"/>
    </location>
</feature>
<evidence type="ECO:0000259" key="7">
    <source>
        <dbReference type="Pfam" id="PF04932"/>
    </source>
</evidence>
<feature type="transmembrane region" description="Helical" evidence="6">
    <location>
        <begin position="159"/>
        <end position="181"/>
    </location>
</feature>
<evidence type="ECO:0000256" key="3">
    <source>
        <dbReference type="ARBA" id="ARBA00022989"/>
    </source>
</evidence>
<dbReference type="EMBL" id="AQQR01000001">
    <property type="protein sequence ID" value="OWU77378.1"/>
    <property type="molecule type" value="Genomic_DNA"/>
</dbReference>
<dbReference type="PANTHER" id="PTHR37422:SF13">
    <property type="entry name" value="LIPOPOLYSACCHARIDE BIOSYNTHESIS PROTEIN PA4999-RELATED"/>
    <property type="match status" value="1"/>
</dbReference>
<dbReference type="Pfam" id="PF04932">
    <property type="entry name" value="Wzy_C"/>
    <property type="match status" value="1"/>
</dbReference>
<organism evidence="8 9">
    <name type="scientific">Marinibacterium profundimaris</name>
    <dbReference type="NCBI Taxonomy" id="1679460"/>
    <lineage>
        <taxon>Bacteria</taxon>
        <taxon>Pseudomonadati</taxon>
        <taxon>Pseudomonadota</taxon>
        <taxon>Alphaproteobacteria</taxon>
        <taxon>Rhodobacterales</taxon>
        <taxon>Paracoccaceae</taxon>
        <taxon>Marinibacterium</taxon>
    </lineage>
</organism>
<dbReference type="PANTHER" id="PTHR37422">
    <property type="entry name" value="TEICHURONIC ACID BIOSYNTHESIS PROTEIN TUAE"/>
    <property type="match status" value="1"/>
</dbReference>
<evidence type="ECO:0000256" key="4">
    <source>
        <dbReference type="ARBA" id="ARBA00023136"/>
    </source>
</evidence>
<comment type="subcellular location">
    <subcellularLocation>
        <location evidence="1">Membrane</location>
        <topology evidence="1">Multi-pass membrane protein</topology>
    </subcellularLocation>
</comment>
<protein>
    <recommendedName>
        <fullName evidence="7">O-antigen ligase-related domain-containing protein</fullName>
    </recommendedName>
</protein>
<feature type="transmembrane region" description="Helical" evidence="6">
    <location>
        <begin position="193"/>
        <end position="211"/>
    </location>
</feature>
<feature type="transmembrane region" description="Helical" evidence="6">
    <location>
        <begin position="217"/>
        <end position="232"/>
    </location>
</feature>
<keyword evidence="2 6" id="KW-0812">Transmembrane</keyword>
<feature type="transmembrane region" description="Helical" evidence="6">
    <location>
        <begin position="96"/>
        <end position="115"/>
    </location>
</feature>
<keyword evidence="4 6" id="KW-0472">Membrane</keyword>
<feature type="region of interest" description="Disordered" evidence="5">
    <location>
        <begin position="410"/>
        <end position="433"/>
    </location>
</feature>
<accession>A0A225NVP6</accession>
<sequence>MDLKSASLFAAIVIWPVAGYPLLAALTSSLGGNNTALSIAGRGLVALAALLLLSRWRPRATWVLVLFGAFWLAYALRLVISLHIRGEPVSRTAETFWIWSLGACLLPALAVHVGFSPTTALRLPRPLLVISLISIGLLLLSGGTAFLREDGTMAQIDRWNVGALNPISMGHLGVTAILLGLSIRVTRGHDRRMRMLALVSIGAGAVIAVLANSRGPFVALALAFSVLLIARARHRRALWMAIATAMGALWLALSAPDLLFGPTGVLARFTAISEGTDMSAEGRTIAFAGALRQFLSAPLFGDALEERITGYYPHNVTLEAFMATGLIGGLPFLLLTLGTLRAAWGLARMGSTFTWIGLLAVQYLVAAQFSGAIYQSPAMWVMALLCLAAHRDQLRRRRLARMMRRRLTHSGLRAPRRRPPAPAAPPPQGASHA</sequence>
<dbReference type="InterPro" id="IPR007016">
    <property type="entry name" value="O-antigen_ligase-rel_domated"/>
</dbReference>
<feature type="compositionally biased region" description="Pro residues" evidence="5">
    <location>
        <begin position="420"/>
        <end position="433"/>
    </location>
</feature>